<dbReference type="EMBL" id="FQUI01000007">
    <property type="protein sequence ID" value="SHE56971.1"/>
    <property type="molecule type" value="Genomic_DNA"/>
</dbReference>
<dbReference type="PROSITE" id="PS50894">
    <property type="entry name" value="HPT"/>
    <property type="match status" value="1"/>
</dbReference>
<dbReference type="SMART" id="SM00387">
    <property type="entry name" value="HATPase_c"/>
    <property type="match status" value="1"/>
</dbReference>
<evidence type="ECO:0000256" key="8">
    <source>
        <dbReference type="ARBA" id="ARBA00022840"/>
    </source>
</evidence>
<dbReference type="CDD" id="cd00088">
    <property type="entry name" value="HPT"/>
    <property type="match status" value="1"/>
</dbReference>
<dbReference type="Gene3D" id="3.40.50.2300">
    <property type="match status" value="2"/>
</dbReference>
<dbReference type="GO" id="GO:0005886">
    <property type="term" value="C:plasma membrane"/>
    <property type="evidence" value="ECO:0007669"/>
    <property type="project" value="UniProtKB-SubCell"/>
</dbReference>
<dbReference type="SUPFAM" id="SSF47384">
    <property type="entry name" value="Homodimeric domain of signal transducing histidine kinase"/>
    <property type="match status" value="1"/>
</dbReference>
<dbReference type="InterPro" id="IPR008207">
    <property type="entry name" value="Sig_transdc_His_kin_Hpt_dom"/>
</dbReference>
<dbReference type="InterPro" id="IPR001638">
    <property type="entry name" value="Solute-binding_3/MltF_N"/>
</dbReference>
<dbReference type="InterPro" id="IPR005467">
    <property type="entry name" value="His_kinase_dom"/>
</dbReference>
<evidence type="ECO:0000259" key="17">
    <source>
        <dbReference type="PROSITE" id="PS50110"/>
    </source>
</evidence>
<feature type="domain" description="Histidine kinase" evidence="16">
    <location>
        <begin position="483"/>
        <end position="706"/>
    </location>
</feature>
<dbReference type="SUPFAM" id="SSF55874">
    <property type="entry name" value="ATPase domain of HSP90 chaperone/DNA topoisomerase II/histidine kinase"/>
    <property type="match status" value="1"/>
</dbReference>
<comment type="catalytic activity">
    <reaction evidence="1">
        <text>ATP + protein L-histidine = ADP + protein N-phospho-L-histidine.</text>
        <dbReference type="EC" id="2.7.13.3"/>
    </reaction>
</comment>
<protein>
    <recommendedName>
        <fullName evidence="3">histidine kinase</fullName>
        <ecNumber evidence="3">2.7.13.3</ecNumber>
    </recommendedName>
</protein>
<gene>
    <name evidence="19" type="ORF">SAMN02745164_00703</name>
</gene>
<dbReference type="SMART" id="SM00062">
    <property type="entry name" value="PBPb"/>
    <property type="match status" value="1"/>
</dbReference>
<evidence type="ECO:0000259" key="18">
    <source>
        <dbReference type="PROSITE" id="PS50894"/>
    </source>
</evidence>
<feature type="domain" description="Response regulatory" evidence="17">
    <location>
        <begin position="724"/>
        <end position="842"/>
    </location>
</feature>
<dbReference type="CDD" id="cd00156">
    <property type="entry name" value="REC"/>
    <property type="match status" value="1"/>
</dbReference>
<dbReference type="GO" id="GO:0000155">
    <property type="term" value="F:phosphorelay sensor kinase activity"/>
    <property type="evidence" value="ECO:0007669"/>
    <property type="project" value="InterPro"/>
</dbReference>
<evidence type="ECO:0000256" key="11">
    <source>
        <dbReference type="ARBA" id="ARBA00023136"/>
    </source>
</evidence>
<keyword evidence="6 15" id="KW-0812">Transmembrane</keyword>
<dbReference type="Pfam" id="PF00497">
    <property type="entry name" value="SBP_bac_3"/>
    <property type="match status" value="1"/>
</dbReference>
<sequence>MIFFIIIFSISIFGTTLKVGIYNTPPFFYTENGNFHYIFKGFVVDLLREIAKQEKWNIEFIYGTKAELENKLDNNEIDLLPKFFIEMFVNEKDEKTKLKNGLFLTYMGVLHKKDIEISKTKNKIFVLKKGDFLTDFYEVFSELGKIIEVNTLEEKIDKLKKDETNFAIIPPKDMEKLLHNLFGFRMEVFPIRLLIQNSNNLNQGILDKIDDYLTEYKNDKNSIYYKLLDEYIYGVTMKIPKWLYYLFMLFMVIFIAVFFTAAIYKMRYEKSLIKLKKHNDELNLQNKITEDLLKMNKRLFIKFSKIVSIISEFSESKYTIQQFSKRILSEILEIIPEADYGSVMLKNKNKVFFLSAVGHNLEMLRKIHMVSDNFKEGINSKIVIADNILDKYDGINKEILENASKQIKKSAIYSVKIKDDFYINICIDKKDENDFSKESLEILEILGNLSSIYFKNRIFLALSINEKKKAEKAGNIKTEFLANMSHDIRTPLNGIIGMIYILKNTKVNDLQKKYLDMLNNSAKLLSSLVNDILDLSKLESNEIYFEEIYFDIEKEIAEIIDTNAYIAYNKGLELNFYVDENIPKVLKGDTTKLKQILNNLVNNAIKFTEKGEVYLKVTTQKKNMDLNDIIINFEVIDTGIGIRNENIKKIFQPFVQEKSKTSRLYGGTGLGLSIVYKLVKLMNGEIEVMSVPNIGTTFLVKLPFKIESRESFEIDEIIKFSEKNVLIVDDNKTNRFIIRKYIESLSMKCVEARNGIEALKKLKLKRYDILLTDRQMPEMTGLELAEEMNKDKDLKKVKKILLSSILNKDGDIEIEIKYYKFDAIIGKPVKRNDLINSIISIFKPEIIKQKNDEEKIKISNEIKILYVDDDEINREVGRIIIESLGPTVITVENGEEAIEMIKNNYFDIVFMDIQMPVMNGYEATKKIREFNKSIPIIAMTAHLILQYKEEAIKSGMNDFITKPIEIERLLQIIKKYCKSLNKKFIENQDERIFLQNTHFDKEEFMKRVLNKRDLALKILEKYIDDTEKNIKKLKIALDKDEEENIKFYAHTIKGSSRNVSANKLAKIAEKIEINQNKKNTEKNFEELLGEFEILKEIIEKFLKDGGIKNGKNFNS</sequence>
<feature type="coiled-coil region" evidence="14">
    <location>
        <begin position="1016"/>
        <end position="1043"/>
    </location>
</feature>
<dbReference type="PRINTS" id="PR00344">
    <property type="entry name" value="BCTRLSENSOR"/>
</dbReference>
<feature type="coiled-coil region" evidence="14">
    <location>
        <begin position="1070"/>
        <end position="1097"/>
    </location>
</feature>
<dbReference type="PROSITE" id="PS50110">
    <property type="entry name" value="RESPONSE_REGULATORY"/>
    <property type="match status" value="2"/>
</dbReference>
<dbReference type="Gene3D" id="3.40.190.10">
    <property type="entry name" value="Periplasmic binding protein-like II"/>
    <property type="match status" value="2"/>
</dbReference>
<feature type="domain" description="HPt" evidence="18">
    <location>
        <begin position="1011"/>
        <end position="1101"/>
    </location>
</feature>
<keyword evidence="14" id="KW-0175">Coiled coil</keyword>
<evidence type="ECO:0000256" key="15">
    <source>
        <dbReference type="SAM" id="Phobius"/>
    </source>
</evidence>
<dbReference type="SUPFAM" id="SSF53850">
    <property type="entry name" value="Periplasmic binding protein-like II"/>
    <property type="match status" value="1"/>
</dbReference>
<dbReference type="Pfam" id="PF00512">
    <property type="entry name" value="HisKA"/>
    <property type="match status" value="1"/>
</dbReference>
<dbReference type="CDD" id="cd00082">
    <property type="entry name" value="HisKA"/>
    <property type="match status" value="1"/>
</dbReference>
<keyword evidence="7" id="KW-0547">Nucleotide-binding</keyword>
<evidence type="ECO:0000313" key="20">
    <source>
        <dbReference type="Proteomes" id="UP000184334"/>
    </source>
</evidence>
<reference evidence="19" key="1">
    <citation type="submission" date="2016-11" db="EMBL/GenBank/DDBJ databases">
        <authorList>
            <person name="Varghese N."/>
            <person name="Submissions S."/>
        </authorList>
    </citation>
    <scope>NUCLEOTIDE SEQUENCE [LARGE SCALE GENOMIC DNA]</scope>
    <source>
        <strain evidence="19">DSM 16785</strain>
    </source>
</reference>
<dbReference type="InterPro" id="IPR001789">
    <property type="entry name" value="Sig_transdc_resp-reg_receiver"/>
</dbReference>
<dbReference type="Gene3D" id="1.20.120.160">
    <property type="entry name" value="HPT domain"/>
    <property type="match status" value="1"/>
</dbReference>
<keyword evidence="11 15" id="KW-0472">Membrane</keyword>
<evidence type="ECO:0000256" key="3">
    <source>
        <dbReference type="ARBA" id="ARBA00012438"/>
    </source>
</evidence>
<dbReference type="STRING" id="1122195.SAMN02745164_00703"/>
<evidence type="ECO:0000256" key="12">
    <source>
        <dbReference type="PROSITE-ProRule" id="PRU00110"/>
    </source>
</evidence>
<evidence type="ECO:0000313" key="19">
    <source>
        <dbReference type="EMBL" id="SHE56971.1"/>
    </source>
</evidence>
<dbReference type="SUPFAM" id="SSF47226">
    <property type="entry name" value="Histidine-containing phosphotransfer domain, HPT domain"/>
    <property type="match status" value="1"/>
</dbReference>
<feature type="domain" description="Response regulatory" evidence="17">
    <location>
        <begin position="863"/>
        <end position="977"/>
    </location>
</feature>
<dbReference type="Gene3D" id="1.10.287.130">
    <property type="match status" value="1"/>
</dbReference>
<evidence type="ECO:0000256" key="5">
    <source>
        <dbReference type="ARBA" id="ARBA00022553"/>
    </source>
</evidence>
<dbReference type="CDD" id="cd17546">
    <property type="entry name" value="REC_hyHK_CKI1_RcsC-like"/>
    <property type="match status" value="1"/>
</dbReference>
<dbReference type="InterPro" id="IPR003661">
    <property type="entry name" value="HisK_dim/P_dom"/>
</dbReference>
<evidence type="ECO:0000256" key="9">
    <source>
        <dbReference type="ARBA" id="ARBA00022989"/>
    </source>
</evidence>
<name>A0A1M4UJL4_MARH1</name>
<accession>A0A1M4UJL4</accession>
<evidence type="ECO:0000256" key="7">
    <source>
        <dbReference type="ARBA" id="ARBA00022741"/>
    </source>
</evidence>
<dbReference type="Gene3D" id="3.30.565.10">
    <property type="entry name" value="Histidine kinase-like ATPase, C-terminal domain"/>
    <property type="match status" value="1"/>
</dbReference>
<dbReference type="Pfam" id="PF01627">
    <property type="entry name" value="Hpt"/>
    <property type="match status" value="1"/>
</dbReference>
<keyword evidence="10" id="KW-0902">Two-component regulatory system</keyword>
<dbReference type="InterPro" id="IPR003594">
    <property type="entry name" value="HATPase_dom"/>
</dbReference>
<feature type="modified residue" description="Phosphohistidine" evidence="12">
    <location>
        <position position="1050"/>
    </location>
</feature>
<feature type="modified residue" description="4-aspartylphosphate" evidence="13">
    <location>
        <position position="773"/>
    </location>
</feature>
<comment type="subcellular location">
    <subcellularLocation>
        <location evidence="2">Cell membrane</location>
        <topology evidence="2">Multi-pass membrane protein</topology>
    </subcellularLocation>
</comment>
<dbReference type="SUPFAM" id="SSF52172">
    <property type="entry name" value="CheY-like"/>
    <property type="match status" value="2"/>
</dbReference>
<comment type="caution">
    <text evidence="19">The sequence shown here is derived from an EMBL/GenBank/DDBJ whole genome shotgun (WGS) entry which is preliminary data.</text>
</comment>
<organism evidence="19 20">
    <name type="scientific">Marinitoga hydrogenitolerans (strain DSM 16785 / JCM 12826 / AT1271)</name>
    <dbReference type="NCBI Taxonomy" id="1122195"/>
    <lineage>
        <taxon>Bacteria</taxon>
        <taxon>Thermotogati</taxon>
        <taxon>Thermotogota</taxon>
        <taxon>Thermotogae</taxon>
        <taxon>Petrotogales</taxon>
        <taxon>Petrotogaceae</taxon>
        <taxon>Marinitoga</taxon>
    </lineage>
</organism>
<dbReference type="InterPro" id="IPR004358">
    <property type="entry name" value="Sig_transdc_His_kin-like_C"/>
</dbReference>
<feature type="modified residue" description="4-aspartylphosphate" evidence="13">
    <location>
        <position position="912"/>
    </location>
</feature>
<dbReference type="CDD" id="cd16922">
    <property type="entry name" value="HATPase_EvgS-ArcB-TorS-like"/>
    <property type="match status" value="1"/>
</dbReference>
<proteinExistence type="predicted"/>
<dbReference type="InterPro" id="IPR036097">
    <property type="entry name" value="HisK_dim/P_sf"/>
</dbReference>
<keyword evidence="4" id="KW-1003">Cell membrane</keyword>
<dbReference type="AlphaFoldDB" id="A0A1M4UJL4"/>
<evidence type="ECO:0000256" key="4">
    <source>
        <dbReference type="ARBA" id="ARBA00022475"/>
    </source>
</evidence>
<evidence type="ECO:0000256" key="1">
    <source>
        <dbReference type="ARBA" id="ARBA00000085"/>
    </source>
</evidence>
<dbReference type="InterPro" id="IPR036890">
    <property type="entry name" value="HATPase_C_sf"/>
</dbReference>
<feature type="transmembrane region" description="Helical" evidence="15">
    <location>
        <begin position="242"/>
        <end position="264"/>
    </location>
</feature>
<keyword evidence="8" id="KW-0067">ATP-binding</keyword>
<dbReference type="SMART" id="SM00073">
    <property type="entry name" value="HPT"/>
    <property type="match status" value="1"/>
</dbReference>
<dbReference type="PANTHER" id="PTHR45339">
    <property type="entry name" value="HYBRID SIGNAL TRANSDUCTION HISTIDINE KINASE J"/>
    <property type="match status" value="1"/>
</dbReference>
<evidence type="ECO:0000256" key="13">
    <source>
        <dbReference type="PROSITE-ProRule" id="PRU00169"/>
    </source>
</evidence>
<dbReference type="Pfam" id="PF00072">
    <property type="entry name" value="Response_reg"/>
    <property type="match status" value="2"/>
</dbReference>
<evidence type="ECO:0000256" key="2">
    <source>
        <dbReference type="ARBA" id="ARBA00004651"/>
    </source>
</evidence>
<dbReference type="Proteomes" id="UP000184334">
    <property type="component" value="Unassembled WGS sequence"/>
</dbReference>
<evidence type="ECO:0000259" key="16">
    <source>
        <dbReference type="PROSITE" id="PS50109"/>
    </source>
</evidence>
<dbReference type="SMART" id="SM00388">
    <property type="entry name" value="HisKA"/>
    <property type="match status" value="1"/>
</dbReference>
<keyword evidence="20" id="KW-1185">Reference proteome</keyword>
<dbReference type="FunFam" id="3.30.565.10:FF:000010">
    <property type="entry name" value="Sensor histidine kinase RcsC"/>
    <property type="match status" value="1"/>
</dbReference>
<keyword evidence="5 13" id="KW-0597">Phosphoprotein</keyword>
<dbReference type="InterPro" id="IPR036641">
    <property type="entry name" value="HPT_dom_sf"/>
</dbReference>
<dbReference type="EC" id="2.7.13.3" evidence="3"/>
<dbReference type="Pfam" id="PF02518">
    <property type="entry name" value="HATPase_c"/>
    <property type="match status" value="1"/>
</dbReference>
<dbReference type="PANTHER" id="PTHR45339:SF1">
    <property type="entry name" value="HYBRID SIGNAL TRANSDUCTION HISTIDINE KINASE J"/>
    <property type="match status" value="1"/>
</dbReference>
<keyword evidence="9 15" id="KW-1133">Transmembrane helix</keyword>
<evidence type="ECO:0000256" key="14">
    <source>
        <dbReference type="SAM" id="Coils"/>
    </source>
</evidence>
<dbReference type="SMART" id="SM00448">
    <property type="entry name" value="REC"/>
    <property type="match status" value="2"/>
</dbReference>
<dbReference type="GO" id="GO:0005524">
    <property type="term" value="F:ATP binding"/>
    <property type="evidence" value="ECO:0007669"/>
    <property type="project" value="UniProtKB-KW"/>
</dbReference>
<dbReference type="InterPro" id="IPR011006">
    <property type="entry name" value="CheY-like_superfamily"/>
</dbReference>
<evidence type="ECO:0000256" key="6">
    <source>
        <dbReference type="ARBA" id="ARBA00022692"/>
    </source>
</evidence>
<evidence type="ECO:0000256" key="10">
    <source>
        <dbReference type="ARBA" id="ARBA00023012"/>
    </source>
</evidence>
<dbReference type="PROSITE" id="PS50109">
    <property type="entry name" value="HIS_KIN"/>
    <property type="match status" value="1"/>
</dbReference>